<dbReference type="EC" id="6.1.1.2" evidence="2 8"/>
<dbReference type="RefSeq" id="WP_377552056.1">
    <property type="nucleotide sequence ID" value="NZ_JBHSBN010000031.1"/>
</dbReference>
<dbReference type="PRINTS" id="PR01039">
    <property type="entry name" value="TRNASYNTHTRP"/>
</dbReference>
<dbReference type="EMBL" id="JBHSBN010000031">
    <property type="protein sequence ID" value="MFC4109972.1"/>
    <property type="molecule type" value="Genomic_DNA"/>
</dbReference>
<evidence type="ECO:0000256" key="3">
    <source>
        <dbReference type="ARBA" id="ARBA00022598"/>
    </source>
</evidence>
<keyword evidence="5 9" id="KW-0067">ATP-binding</keyword>
<dbReference type="Gene3D" id="3.40.50.620">
    <property type="entry name" value="HUPs"/>
    <property type="match status" value="1"/>
</dbReference>
<evidence type="ECO:0000256" key="5">
    <source>
        <dbReference type="ARBA" id="ARBA00022840"/>
    </source>
</evidence>
<evidence type="ECO:0000313" key="12">
    <source>
        <dbReference type="Proteomes" id="UP001595868"/>
    </source>
</evidence>
<evidence type="ECO:0000313" key="11">
    <source>
        <dbReference type="EMBL" id="MFC4109972.1"/>
    </source>
</evidence>
<keyword evidence="7 9" id="KW-0030">Aminoacyl-tRNA synthetase</keyword>
<evidence type="ECO:0000256" key="4">
    <source>
        <dbReference type="ARBA" id="ARBA00022741"/>
    </source>
</evidence>
<name>A0ABV8KW51_9ACTN</name>
<evidence type="ECO:0000256" key="6">
    <source>
        <dbReference type="ARBA" id="ARBA00022917"/>
    </source>
</evidence>
<dbReference type="InterPro" id="IPR014729">
    <property type="entry name" value="Rossmann-like_a/b/a_fold"/>
</dbReference>
<evidence type="ECO:0000256" key="7">
    <source>
        <dbReference type="ARBA" id="ARBA00023146"/>
    </source>
</evidence>
<dbReference type="InterPro" id="IPR002305">
    <property type="entry name" value="aa-tRNA-synth_Ic"/>
</dbReference>
<dbReference type="PANTHER" id="PTHR43766">
    <property type="entry name" value="TRYPTOPHAN--TRNA LIGASE, MITOCHONDRIAL"/>
    <property type="match status" value="1"/>
</dbReference>
<dbReference type="PANTHER" id="PTHR43766:SF1">
    <property type="entry name" value="TRYPTOPHAN--TRNA LIGASE, MITOCHONDRIAL"/>
    <property type="match status" value="1"/>
</dbReference>
<dbReference type="NCBIfam" id="TIGR00233">
    <property type="entry name" value="trpS"/>
    <property type="match status" value="1"/>
</dbReference>
<keyword evidence="12" id="KW-1185">Reference proteome</keyword>
<evidence type="ECO:0000256" key="8">
    <source>
        <dbReference type="NCBIfam" id="TIGR00233"/>
    </source>
</evidence>
<dbReference type="Pfam" id="PF00579">
    <property type="entry name" value="tRNA-synt_1b"/>
    <property type="match status" value="1"/>
</dbReference>
<accession>A0ABV8KW51</accession>
<proteinExistence type="inferred from homology"/>
<keyword evidence="6 9" id="KW-0648">Protein biosynthesis</keyword>
<dbReference type="Gene3D" id="1.10.240.10">
    <property type="entry name" value="Tyrosyl-Transfer RNA Synthetase"/>
    <property type="match status" value="1"/>
</dbReference>
<dbReference type="Proteomes" id="UP001595868">
    <property type="component" value="Unassembled WGS sequence"/>
</dbReference>
<evidence type="ECO:0000256" key="2">
    <source>
        <dbReference type="ARBA" id="ARBA00013161"/>
    </source>
</evidence>
<reference evidence="12" key="1">
    <citation type="journal article" date="2019" name="Int. J. Syst. Evol. Microbiol.">
        <title>The Global Catalogue of Microorganisms (GCM) 10K type strain sequencing project: providing services to taxonomists for standard genome sequencing and annotation.</title>
        <authorList>
            <consortium name="The Broad Institute Genomics Platform"/>
            <consortium name="The Broad Institute Genome Sequencing Center for Infectious Disease"/>
            <person name="Wu L."/>
            <person name="Ma J."/>
        </authorList>
    </citation>
    <scope>NUCLEOTIDE SEQUENCE [LARGE SCALE GENOMIC DNA]</scope>
    <source>
        <strain evidence="12">2902at01</strain>
    </source>
</reference>
<keyword evidence="4 9" id="KW-0547">Nucleotide-binding</keyword>
<dbReference type="GO" id="GO:0004830">
    <property type="term" value="F:tryptophan-tRNA ligase activity"/>
    <property type="evidence" value="ECO:0007669"/>
    <property type="project" value="UniProtKB-EC"/>
</dbReference>
<evidence type="ECO:0000256" key="10">
    <source>
        <dbReference type="SAM" id="MobiDB-lite"/>
    </source>
</evidence>
<comment type="caution">
    <text evidence="11">The sequence shown here is derived from an EMBL/GenBank/DDBJ whole genome shotgun (WGS) entry which is preliminary data.</text>
</comment>
<gene>
    <name evidence="11" type="primary">trpS</name>
    <name evidence="11" type="ORF">ACFOX0_29110</name>
</gene>
<evidence type="ECO:0000256" key="9">
    <source>
        <dbReference type="RuleBase" id="RU363036"/>
    </source>
</evidence>
<feature type="region of interest" description="Disordered" evidence="10">
    <location>
        <begin position="1"/>
        <end position="42"/>
    </location>
</feature>
<organism evidence="11 12">
    <name type="scientific">Micromonospora zhanjiangensis</name>
    <dbReference type="NCBI Taxonomy" id="1522057"/>
    <lineage>
        <taxon>Bacteria</taxon>
        <taxon>Bacillati</taxon>
        <taxon>Actinomycetota</taxon>
        <taxon>Actinomycetes</taxon>
        <taxon>Micromonosporales</taxon>
        <taxon>Micromonosporaceae</taxon>
        <taxon>Micromonospora</taxon>
    </lineage>
</organism>
<evidence type="ECO:0000256" key="1">
    <source>
        <dbReference type="ARBA" id="ARBA00005594"/>
    </source>
</evidence>
<sequence length="362" mass="38378">MTATSPTRPTGTDAATTTGPDAATAAGAGGHPVPAGVPGRRLTGFQTTGDLHLGNLLGAIRPILADQHRAETRVFLADLHALTVEHDPARLRARTVQQATILLAAGLDPVRTALFVQSQVPEHTELHYLLECATGYGEAHRMIQFKEKSAAQQQVRLSLLTYPVLMTADILLHDTDEVPVGEDQSQHLELTRAVATRFNAHYGPTFVVPRAVHPTVATRVMSLADPTAKMSKSGPTPAGTIFLLDPPDVVRRKISRAVTDSGSDVVYDPQHRPGVANLLEILAACTGGQPTALAGDFPSYGRLKAAVADAVVETLHPIQLRYAELTADPDGVRQVLADGAARVRPPAAATVHRARTAIGLLT</sequence>
<dbReference type="InterPro" id="IPR050203">
    <property type="entry name" value="Trp-tRNA_synthetase"/>
</dbReference>
<feature type="compositionally biased region" description="Low complexity" evidence="10">
    <location>
        <begin position="1"/>
        <end position="40"/>
    </location>
</feature>
<comment type="similarity">
    <text evidence="1 9">Belongs to the class-I aminoacyl-tRNA synthetase family.</text>
</comment>
<protein>
    <recommendedName>
        <fullName evidence="2 8">Tryptophan--tRNA ligase</fullName>
        <ecNumber evidence="2 8">6.1.1.2</ecNumber>
    </recommendedName>
</protein>
<dbReference type="InterPro" id="IPR002306">
    <property type="entry name" value="Trp-tRNA-ligase"/>
</dbReference>
<keyword evidence="3 9" id="KW-0436">Ligase</keyword>
<dbReference type="CDD" id="cd00806">
    <property type="entry name" value="TrpRS_core"/>
    <property type="match status" value="1"/>
</dbReference>
<dbReference type="SUPFAM" id="SSF52374">
    <property type="entry name" value="Nucleotidylyl transferase"/>
    <property type="match status" value="1"/>
</dbReference>